<comment type="subcellular location">
    <subcellularLocation>
        <location evidence="1">Cell membrane</location>
        <topology evidence="1">Multi-pass membrane protein</topology>
    </subcellularLocation>
</comment>
<evidence type="ECO:0008006" key="9">
    <source>
        <dbReference type="Google" id="ProtNLM"/>
    </source>
</evidence>
<organism evidence="7 8">
    <name type="scientific">Microbacterium wangchenii</name>
    <dbReference type="NCBI Taxonomy" id="2541726"/>
    <lineage>
        <taxon>Bacteria</taxon>
        <taxon>Bacillati</taxon>
        <taxon>Actinomycetota</taxon>
        <taxon>Actinomycetes</taxon>
        <taxon>Micrococcales</taxon>
        <taxon>Microbacteriaceae</taxon>
        <taxon>Microbacterium</taxon>
    </lineage>
</organism>
<gene>
    <name evidence="7" type="ORF">E4K62_03105</name>
</gene>
<feature type="transmembrane region" description="Helical" evidence="6">
    <location>
        <begin position="335"/>
        <end position="357"/>
    </location>
</feature>
<dbReference type="PANTHER" id="PTHR30250:SF26">
    <property type="entry name" value="PSMA PROTEIN"/>
    <property type="match status" value="1"/>
</dbReference>
<keyword evidence="3 6" id="KW-0812">Transmembrane</keyword>
<evidence type="ECO:0000256" key="6">
    <source>
        <dbReference type="SAM" id="Phobius"/>
    </source>
</evidence>
<keyword evidence="8" id="KW-1185">Reference proteome</keyword>
<evidence type="ECO:0000313" key="8">
    <source>
        <dbReference type="Proteomes" id="UP000295748"/>
    </source>
</evidence>
<sequence length="366" mass="38123">MFAIVFAIYQFGLGSSRAFLGEPALIRISKVSPELAKPSNLLGASLLLGVLGLALSGAASLLPGSMGSLFLVLAVAFPVLMAVDSCRYWLFATNRPRQAALIDAVWLTSQLAAYAVAILVGASAPPVVLGTWAFGALVALALFCAVHRTLPSVRGGWSWILRTRDLAGRFFGEYLAISGTQQSVIYFSVIFSGLSASAALRGGQVLVGPLSMVSMGVAVVALPALSRVAHEPRHLMRRAVTISGALLTATCGYGVLLLLVPPGVAEGLLGESWSSGIALIPLLLIQIAVSNIAYGATASLRAMEAARISFRLRLATLPVTLGAIFVGAISSPQGAVLGAVIGGSIQALCWWMTVILLNRRRKTGAE</sequence>
<dbReference type="RefSeq" id="WP_135063461.1">
    <property type="nucleotide sequence ID" value="NZ_CP038266.1"/>
</dbReference>
<dbReference type="PANTHER" id="PTHR30250">
    <property type="entry name" value="PST FAMILY PREDICTED COLANIC ACID TRANSPORTER"/>
    <property type="match status" value="1"/>
</dbReference>
<evidence type="ECO:0000256" key="2">
    <source>
        <dbReference type="ARBA" id="ARBA00022475"/>
    </source>
</evidence>
<keyword evidence="5 6" id="KW-0472">Membrane</keyword>
<feature type="transmembrane region" description="Helical" evidence="6">
    <location>
        <begin position="42"/>
        <end position="62"/>
    </location>
</feature>
<evidence type="ECO:0000256" key="1">
    <source>
        <dbReference type="ARBA" id="ARBA00004651"/>
    </source>
</evidence>
<feature type="transmembrane region" description="Helical" evidence="6">
    <location>
        <begin position="111"/>
        <end position="144"/>
    </location>
</feature>
<evidence type="ECO:0000313" key="7">
    <source>
        <dbReference type="EMBL" id="QBR87777.1"/>
    </source>
</evidence>
<evidence type="ECO:0000256" key="3">
    <source>
        <dbReference type="ARBA" id="ARBA00022692"/>
    </source>
</evidence>
<protein>
    <recommendedName>
        <fullName evidence="9">Lipopolysaccharide biosynthesis protein</fullName>
    </recommendedName>
</protein>
<feature type="transmembrane region" description="Helical" evidence="6">
    <location>
        <begin position="238"/>
        <end position="259"/>
    </location>
</feature>
<feature type="transmembrane region" description="Helical" evidence="6">
    <location>
        <begin position="69"/>
        <end position="91"/>
    </location>
</feature>
<proteinExistence type="predicted"/>
<feature type="transmembrane region" description="Helical" evidence="6">
    <location>
        <begin position="279"/>
        <end position="300"/>
    </location>
</feature>
<feature type="transmembrane region" description="Helical" evidence="6">
    <location>
        <begin position="206"/>
        <end position="226"/>
    </location>
</feature>
<dbReference type="Proteomes" id="UP000295748">
    <property type="component" value="Chromosome"/>
</dbReference>
<evidence type="ECO:0000256" key="4">
    <source>
        <dbReference type="ARBA" id="ARBA00022989"/>
    </source>
</evidence>
<accession>A0ABX5SR68</accession>
<keyword evidence="4 6" id="KW-1133">Transmembrane helix</keyword>
<feature type="transmembrane region" description="Helical" evidence="6">
    <location>
        <begin position="312"/>
        <end position="329"/>
    </location>
</feature>
<dbReference type="InterPro" id="IPR050833">
    <property type="entry name" value="Poly_Biosynth_Transport"/>
</dbReference>
<name>A0ABX5SR68_9MICO</name>
<dbReference type="EMBL" id="CP038266">
    <property type="protein sequence ID" value="QBR87777.1"/>
    <property type="molecule type" value="Genomic_DNA"/>
</dbReference>
<reference evidence="7 8" key="1">
    <citation type="submission" date="2019-03" db="EMBL/GenBank/DDBJ databases">
        <authorList>
            <person name="Dong K."/>
        </authorList>
    </citation>
    <scope>NUCLEOTIDE SEQUENCE [LARGE SCALE GENOMIC DNA]</scope>
    <source>
        <strain evidence="8">dk512</strain>
    </source>
</reference>
<evidence type="ECO:0000256" key="5">
    <source>
        <dbReference type="ARBA" id="ARBA00023136"/>
    </source>
</evidence>
<keyword evidence="2" id="KW-1003">Cell membrane</keyword>